<evidence type="ECO:0000256" key="1">
    <source>
        <dbReference type="ARBA" id="ARBA00022729"/>
    </source>
</evidence>
<evidence type="ECO:0000256" key="2">
    <source>
        <dbReference type="SAM" id="SignalP"/>
    </source>
</evidence>
<dbReference type="EMBL" id="SMJU01000008">
    <property type="protein sequence ID" value="TDB63987.1"/>
    <property type="molecule type" value="Genomic_DNA"/>
</dbReference>
<feature type="chain" id="PRO_5020578257" evidence="2">
    <location>
        <begin position="24"/>
        <end position="393"/>
    </location>
</feature>
<dbReference type="Proteomes" id="UP000295706">
    <property type="component" value="Unassembled WGS sequence"/>
</dbReference>
<organism evidence="3 4">
    <name type="scientific">Arundinibacter roseus</name>
    <dbReference type="NCBI Taxonomy" id="2070510"/>
    <lineage>
        <taxon>Bacteria</taxon>
        <taxon>Pseudomonadati</taxon>
        <taxon>Bacteroidota</taxon>
        <taxon>Cytophagia</taxon>
        <taxon>Cytophagales</taxon>
        <taxon>Spirosomataceae</taxon>
        <taxon>Arundinibacter</taxon>
    </lineage>
</organism>
<dbReference type="Gene3D" id="2.130.10.130">
    <property type="entry name" value="Integrin alpha, N-terminal"/>
    <property type="match status" value="1"/>
</dbReference>
<reference evidence="3 4" key="1">
    <citation type="submission" date="2019-02" db="EMBL/GenBank/DDBJ databases">
        <title>Arundinibacter roseus gen. nov., sp. nov., a new member of the family Cytophagaceae.</title>
        <authorList>
            <person name="Szuroczki S."/>
            <person name="Khayer B."/>
            <person name="Sproer C."/>
            <person name="Toumi M."/>
            <person name="Szabo A."/>
            <person name="Felfoldi T."/>
            <person name="Schumann P."/>
            <person name="Toth E."/>
        </authorList>
    </citation>
    <scope>NUCLEOTIDE SEQUENCE [LARGE SCALE GENOMIC DNA]</scope>
    <source>
        <strain evidence="3 4">DMA-k-7a</strain>
    </source>
</reference>
<comment type="caution">
    <text evidence="3">The sequence shown here is derived from an EMBL/GenBank/DDBJ whole genome shotgun (WGS) entry which is preliminary data.</text>
</comment>
<dbReference type="OrthoDB" id="247570at2"/>
<keyword evidence="4" id="KW-1185">Reference proteome</keyword>
<dbReference type="InterPro" id="IPR013517">
    <property type="entry name" value="FG-GAP"/>
</dbReference>
<dbReference type="SUPFAM" id="SSF69318">
    <property type="entry name" value="Integrin alpha N-terminal domain"/>
    <property type="match status" value="1"/>
</dbReference>
<sequence>MNTPLTLRLASLLLFSQVTAVFAQNPTFKAEVIDAKISIGYGLATGDVDGDGRLDVLMADQKEIVWYQNPGSAGSTWVRHVLAANLTERDNVCIAARDIDGDGKVEVAVGAQWNPGETRNANESGAVFYLIPPADRTARWEPVRLHHEVTIHRMHWVQDSDGAFQLMVLPLHGEGNEKGEGKAVQLIAFDVPQNPKGLWAYQLVDTGMHMTHNMEPMEVKGAFLGMAVAGKEGVQVFLKGVDGWAASGNWMVLNQGVGEIRTGKLGTSQLFTTTIEPMHGNSLVVYTKDARAVLTDRLNQGHALVTGDFLGLGRDQIVMGWREKNPAEQVGVRLYMASDPAGSTWQEYALDEKVNMACEDIRAADLDGDGDLDLVAAGRATKNVVIYWNKRIP</sequence>
<feature type="signal peptide" evidence="2">
    <location>
        <begin position="1"/>
        <end position="23"/>
    </location>
</feature>
<accession>A0A4R4K8H1</accession>
<dbReference type="PANTHER" id="PTHR44103">
    <property type="entry name" value="PROPROTEIN CONVERTASE P"/>
    <property type="match status" value="1"/>
</dbReference>
<proteinExistence type="predicted"/>
<dbReference type="Pfam" id="PF13517">
    <property type="entry name" value="FG-GAP_3"/>
    <property type="match status" value="1"/>
</dbReference>
<dbReference type="PANTHER" id="PTHR44103:SF1">
    <property type="entry name" value="PROPROTEIN CONVERTASE P"/>
    <property type="match status" value="1"/>
</dbReference>
<keyword evidence="1 2" id="KW-0732">Signal</keyword>
<protein>
    <submittedName>
        <fullName evidence="3">VCBS repeat-containing protein</fullName>
    </submittedName>
</protein>
<gene>
    <name evidence="3" type="ORF">EZE20_13665</name>
</gene>
<evidence type="ECO:0000313" key="4">
    <source>
        <dbReference type="Proteomes" id="UP000295706"/>
    </source>
</evidence>
<dbReference type="AlphaFoldDB" id="A0A4R4K8H1"/>
<dbReference type="InterPro" id="IPR028994">
    <property type="entry name" value="Integrin_alpha_N"/>
</dbReference>
<evidence type="ECO:0000313" key="3">
    <source>
        <dbReference type="EMBL" id="TDB63987.1"/>
    </source>
</evidence>
<name>A0A4R4K8H1_9BACT</name>
<dbReference type="RefSeq" id="WP_132118546.1">
    <property type="nucleotide sequence ID" value="NZ_SMJU01000008.1"/>
</dbReference>